<keyword evidence="2" id="KW-1185">Reference proteome</keyword>
<accession>A0ACC1WVZ2</accession>
<comment type="caution">
    <text evidence="1">The sequence shown here is derived from an EMBL/GenBank/DDBJ whole genome shotgun (WGS) entry which is preliminary data.</text>
</comment>
<sequence length="113" mass="12924">MAFPLTFIRPSPPLLQHHSSPPLLPLSRHSLLLSPTLHLYHHLTPPSLTVSSWSSPSTPSSFVPTATLFALNLTHSQFQSFYVAPFDEWSYFIVFDRECDEDEIKLDPDYRNV</sequence>
<proteinExistence type="predicted"/>
<protein>
    <submittedName>
        <fullName evidence="1">Uncharacterized protein</fullName>
    </submittedName>
</protein>
<evidence type="ECO:0000313" key="2">
    <source>
        <dbReference type="Proteomes" id="UP001164539"/>
    </source>
</evidence>
<gene>
    <name evidence="1" type="ORF">OWV82_023195</name>
</gene>
<name>A0ACC1WVZ2_MELAZ</name>
<evidence type="ECO:0000313" key="1">
    <source>
        <dbReference type="EMBL" id="KAJ4703267.1"/>
    </source>
</evidence>
<organism evidence="1 2">
    <name type="scientific">Melia azedarach</name>
    <name type="common">Chinaberry tree</name>
    <dbReference type="NCBI Taxonomy" id="155640"/>
    <lineage>
        <taxon>Eukaryota</taxon>
        <taxon>Viridiplantae</taxon>
        <taxon>Streptophyta</taxon>
        <taxon>Embryophyta</taxon>
        <taxon>Tracheophyta</taxon>
        <taxon>Spermatophyta</taxon>
        <taxon>Magnoliopsida</taxon>
        <taxon>eudicotyledons</taxon>
        <taxon>Gunneridae</taxon>
        <taxon>Pentapetalae</taxon>
        <taxon>rosids</taxon>
        <taxon>malvids</taxon>
        <taxon>Sapindales</taxon>
        <taxon>Meliaceae</taxon>
        <taxon>Melia</taxon>
    </lineage>
</organism>
<dbReference type="EMBL" id="CM051406">
    <property type="protein sequence ID" value="KAJ4703267.1"/>
    <property type="molecule type" value="Genomic_DNA"/>
</dbReference>
<reference evidence="1 2" key="1">
    <citation type="journal article" date="2023" name="Science">
        <title>Complex scaffold remodeling in plant triterpene biosynthesis.</title>
        <authorList>
            <person name="De La Pena R."/>
            <person name="Hodgson H."/>
            <person name="Liu J.C."/>
            <person name="Stephenson M.J."/>
            <person name="Martin A.C."/>
            <person name="Owen C."/>
            <person name="Harkess A."/>
            <person name="Leebens-Mack J."/>
            <person name="Jimenez L.E."/>
            <person name="Osbourn A."/>
            <person name="Sattely E.S."/>
        </authorList>
    </citation>
    <scope>NUCLEOTIDE SEQUENCE [LARGE SCALE GENOMIC DNA]</scope>
    <source>
        <strain evidence="2">cv. JPN11</strain>
        <tissue evidence="1">Leaf</tissue>
    </source>
</reference>
<dbReference type="Proteomes" id="UP001164539">
    <property type="component" value="Chromosome 13"/>
</dbReference>